<protein>
    <submittedName>
        <fullName evidence="1">Uncharacterized protein</fullName>
    </submittedName>
</protein>
<name>A0A0L8IHU8_OCTBM</name>
<reference evidence="1" key="1">
    <citation type="submission" date="2015-07" db="EMBL/GenBank/DDBJ databases">
        <title>MeaNS - Measles Nucleotide Surveillance Program.</title>
        <authorList>
            <person name="Tran T."/>
            <person name="Druce J."/>
        </authorList>
    </citation>
    <scope>NUCLEOTIDE SEQUENCE</scope>
    <source>
        <strain evidence="1">UCB-OBI-ISO-001</strain>
        <tissue evidence="1">Gonad</tissue>
    </source>
</reference>
<gene>
    <name evidence="1" type="ORF">OCBIM_22015375mg</name>
</gene>
<evidence type="ECO:0000313" key="1">
    <source>
        <dbReference type="EMBL" id="KOG01028.1"/>
    </source>
</evidence>
<proteinExistence type="predicted"/>
<dbReference type="EMBL" id="KQ415674">
    <property type="protein sequence ID" value="KOG01028.1"/>
    <property type="molecule type" value="Genomic_DNA"/>
</dbReference>
<dbReference type="AlphaFoldDB" id="A0A0L8IHU8"/>
<organism evidence="1">
    <name type="scientific">Octopus bimaculoides</name>
    <name type="common">California two-spotted octopus</name>
    <dbReference type="NCBI Taxonomy" id="37653"/>
    <lineage>
        <taxon>Eukaryota</taxon>
        <taxon>Metazoa</taxon>
        <taxon>Spiralia</taxon>
        <taxon>Lophotrochozoa</taxon>
        <taxon>Mollusca</taxon>
        <taxon>Cephalopoda</taxon>
        <taxon>Coleoidea</taxon>
        <taxon>Octopodiformes</taxon>
        <taxon>Octopoda</taxon>
        <taxon>Incirrata</taxon>
        <taxon>Octopodidae</taxon>
        <taxon>Octopus</taxon>
    </lineage>
</organism>
<accession>A0A0L8IHU8</accession>
<sequence length="97" mass="10832">MKITEELKTTDLRMDHILYLPKIKIDNKTTSIINSINLAVTELTTTETTGNITELNDMIYAAATAATKEAGYSLKPIRTGVLPPKQTLWINNIQNKI</sequence>